<dbReference type="Proteomes" id="UP000006002">
    <property type="component" value="Unassembled WGS sequence"/>
</dbReference>
<reference evidence="1 2" key="1">
    <citation type="submission" date="2007-03" db="EMBL/GenBank/DDBJ databases">
        <authorList>
            <person name="Fulton L."/>
            <person name="Clifton S."/>
            <person name="Fulton B."/>
            <person name="Xu J."/>
            <person name="Minx P."/>
            <person name="Pepin K.H."/>
            <person name="Johnson M."/>
            <person name="Thiruvilangam P."/>
            <person name="Bhonagiri V."/>
            <person name="Nash W.E."/>
            <person name="Mardis E.R."/>
            <person name="Wilson R.K."/>
        </authorList>
    </citation>
    <scope>NUCLEOTIDE SEQUENCE [LARGE SCALE GENOMIC DNA]</scope>
    <source>
        <strain evidence="1 2">ATCC 29174</strain>
    </source>
</reference>
<proteinExistence type="predicted"/>
<protein>
    <submittedName>
        <fullName evidence="1">Uncharacterized protein</fullName>
    </submittedName>
</protein>
<dbReference type="HOGENOM" id="CLU_3340801_0_0_9"/>
<evidence type="ECO:0000313" key="2">
    <source>
        <dbReference type="Proteomes" id="UP000006002"/>
    </source>
</evidence>
<reference evidence="1 2" key="2">
    <citation type="submission" date="2007-04" db="EMBL/GenBank/DDBJ databases">
        <title>Draft genome sequence of Ruminococcus obeum (ATCC 29174).</title>
        <authorList>
            <person name="Sudarsanam P."/>
            <person name="Ley R."/>
            <person name="Guruge J."/>
            <person name="Turnbaugh P.J."/>
            <person name="Mahowald M."/>
            <person name="Liep D."/>
            <person name="Gordon J."/>
        </authorList>
    </citation>
    <scope>NUCLEOTIDE SEQUENCE [LARGE SCALE GENOMIC DNA]</scope>
    <source>
        <strain evidence="1 2">ATCC 29174</strain>
    </source>
</reference>
<dbReference type="EMBL" id="AAVO02000002">
    <property type="protein sequence ID" value="EDM88449.1"/>
    <property type="molecule type" value="Genomic_DNA"/>
</dbReference>
<comment type="caution">
    <text evidence="1">The sequence shown here is derived from an EMBL/GenBank/DDBJ whole genome shotgun (WGS) entry which is preliminary data.</text>
</comment>
<dbReference type="AlphaFoldDB" id="A5ZNK3"/>
<gene>
    <name evidence="1" type="ORF">RUMOBE_00570</name>
</gene>
<evidence type="ECO:0000313" key="1">
    <source>
        <dbReference type="EMBL" id="EDM88449.1"/>
    </source>
</evidence>
<accession>A5ZNK3</accession>
<sequence length="37" mass="4133">MPVNSVNTAFQGVLSNDKSVICLPRQYLSFSNGRIYI</sequence>
<organism evidence="1 2">
    <name type="scientific">Blautia obeum ATCC 29174</name>
    <dbReference type="NCBI Taxonomy" id="411459"/>
    <lineage>
        <taxon>Bacteria</taxon>
        <taxon>Bacillati</taxon>
        <taxon>Bacillota</taxon>
        <taxon>Clostridia</taxon>
        <taxon>Lachnospirales</taxon>
        <taxon>Lachnospiraceae</taxon>
        <taxon>Blautia</taxon>
    </lineage>
</organism>
<name>A5ZNK3_9FIRM</name>